<dbReference type="AlphaFoldDB" id="A0A2U3NXZ3"/>
<dbReference type="OrthoDB" id="4693756at2"/>
<evidence type="ECO:0000313" key="3">
    <source>
        <dbReference type="Proteomes" id="UP000240988"/>
    </source>
</evidence>
<organism evidence="2 3">
    <name type="scientific">Mycobacterium rhizamassiliense</name>
    <dbReference type="NCBI Taxonomy" id="1841860"/>
    <lineage>
        <taxon>Bacteria</taxon>
        <taxon>Bacillati</taxon>
        <taxon>Actinomycetota</taxon>
        <taxon>Actinomycetes</taxon>
        <taxon>Mycobacteriales</taxon>
        <taxon>Mycobacteriaceae</taxon>
        <taxon>Mycobacterium</taxon>
    </lineage>
</organism>
<dbReference type="Gene3D" id="3.40.1000.70">
    <property type="entry name" value="PknH-like extracellular domain"/>
    <property type="match status" value="1"/>
</dbReference>
<accession>A0A2U3NXZ3</accession>
<dbReference type="Proteomes" id="UP000240988">
    <property type="component" value="Unassembled WGS sequence"/>
</dbReference>
<sequence>MSALDGILPSPGDVASAVSAPPLLSLTKPAESHAFYTGSIVDNNCAGVVFAAEQSFYEGTGWVSMRKQELADAQDAAAIKYSVIEAVVAFQDAGTAAKFYQRASDIFHKCANRTLNVRDVNVTDQGQAFEMVGPVSEKDGIVSASLLWEGGDGRNCQRGVSAHNNIAIDISVCGYSVPDSVSPALIKPIAAKIDTAR</sequence>
<dbReference type="EMBL" id="FUFA01000005">
    <property type="protein sequence ID" value="SPM36379.1"/>
    <property type="molecule type" value="Genomic_DNA"/>
</dbReference>
<dbReference type="Pfam" id="PF14032">
    <property type="entry name" value="PknH_C"/>
    <property type="match status" value="1"/>
</dbReference>
<protein>
    <submittedName>
        <fullName evidence="2">Sensor domain-containing protein</fullName>
    </submittedName>
</protein>
<evidence type="ECO:0000259" key="1">
    <source>
        <dbReference type="Pfam" id="PF14032"/>
    </source>
</evidence>
<evidence type="ECO:0000313" key="2">
    <source>
        <dbReference type="EMBL" id="SPM36379.1"/>
    </source>
</evidence>
<proteinExistence type="predicted"/>
<gene>
    <name evidence="2" type="ORF">MRAB57_4220</name>
</gene>
<feature type="domain" description="PknH-like extracellular" evidence="1">
    <location>
        <begin position="2"/>
        <end position="192"/>
    </location>
</feature>
<reference evidence="2 3" key="1">
    <citation type="submission" date="2017-01" db="EMBL/GenBank/DDBJ databases">
        <authorList>
            <consortium name="Urmite Genomes"/>
        </authorList>
    </citation>
    <scope>NUCLEOTIDE SEQUENCE [LARGE SCALE GENOMIC DNA]</scope>
    <source>
        <strain evidence="2 3">AB57</strain>
    </source>
</reference>
<dbReference type="RefSeq" id="WP_077089080.1">
    <property type="nucleotide sequence ID" value="NZ_LT721901.1"/>
</dbReference>
<dbReference type="InterPro" id="IPR038232">
    <property type="entry name" value="PknH-like_Extracell_sf"/>
</dbReference>
<keyword evidence="3" id="KW-1185">Reference proteome</keyword>
<dbReference type="InterPro" id="IPR026954">
    <property type="entry name" value="PknH-like_Extracell"/>
</dbReference>
<name>A0A2U3NXZ3_9MYCO</name>